<sequence length="990" mass="114065">MARGGKKLPGRGGHRGRLRGGRRRGHRGRPRGAHRGGHHNAQGHGRGHHQGGARRGWPAGPGRRRLRGHWRQRPSRVGLFPGTKRETKSVAARDDMNFVDEADKLSAAIADAIEAGSSTSSEESVQGPPLKLGADKIRHEEARKQTEAEEMRLKEEKARWLSEAQEQVERKRKEARRMEEEARKHKEQEEKKQDKKKQDEKKQDEKKQDEEAVRRRKKNDPKEHNDEEARFRRMEQRKEEEEARRFQRAQTTDEAEDRRLREQLVDEDEDALQRLEERRKEEEEKIRLLKEERKRLEEESAIQRREEEQKILEAQRVTTKAPTKKDTPVIEKTESISPITRQIMDVVDDIEKMSTNPERPVMVEASTETVDIPYQRPHQVRMPEYDAQAAPMLRPVASYVIKRPRSETRLQRLLSFFGLASPHEPDQEVIEYSFIEPTARWSLYEEQQDRPVRYGGGYQRQRKASKKTRRQGEYDESPESSGSEESPDELEEKVREDDICKRPKERSGCKKKSTQRRNVQKEGGPTFGKTAEAHVDRMDKPKVSPTGAATQRVSDSMRALRELSYLEVTGRSEVPDIDSLCLRAMETMLPLCLVNAAALPLIHEGTALWQRRWLSDLEVAFLQALPRVPWLDERALLALAFRLRRIRVDPPFSIDQVQENALCLPADLEVGNTLADILGLFREMRTRRSILEQRSGPDWYPLSPLRMWPYFDAGLRRVGIPQGLLNDSVPANSSIFAFHLARVAVRFYASMVPLLYSSFEYDREAALDLGPDSKRVLEGARRCLEEDWRALSKRDAEMVSLPYGLLDDRAWWLRRWLLEQTLAIELALHAFRELLDVRRIWKLQYRFVTLPDYTSTQLFFMYYALDHCEKDYEGFERRQFLQRKRPPAKMRVNLPLRHVGAFADAFGCKRGDEMIADEPCTIWPADEEGSLAVEAIVSTAGEATVEAFEVALVADTVAATTLMATKEYGITKAHEVDGQGAPADVGHEGN</sequence>
<evidence type="ECO:0000313" key="4">
    <source>
        <dbReference type="Proteomes" id="UP000821837"/>
    </source>
</evidence>
<feature type="region of interest" description="Disordered" evidence="1">
    <location>
        <begin position="115"/>
        <end position="284"/>
    </location>
</feature>
<gene>
    <name evidence="3" type="ORF">HPB52_007219</name>
</gene>
<feature type="compositionally biased region" description="Basic and acidic residues" evidence="1">
    <location>
        <begin position="83"/>
        <end position="92"/>
    </location>
</feature>
<feature type="compositionally biased region" description="Basic residues" evidence="1">
    <location>
        <begin position="62"/>
        <end position="74"/>
    </location>
</feature>
<dbReference type="InterPro" id="IPR024079">
    <property type="entry name" value="MetalloPept_cat_dom_sf"/>
</dbReference>
<dbReference type="SUPFAM" id="SSF55486">
    <property type="entry name" value="Metalloproteases ('zincins'), catalytic domain"/>
    <property type="match status" value="1"/>
</dbReference>
<reference evidence="3" key="2">
    <citation type="submission" date="2021-09" db="EMBL/GenBank/DDBJ databases">
        <authorList>
            <person name="Jia N."/>
            <person name="Wang J."/>
            <person name="Shi W."/>
            <person name="Du L."/>
            <person name="Sun Y."/>
            <person name="Zhan W."/>
            <person name="Jiang J."/>
            <person name="Wang Q."/>
            <person name="Zhang B."/>
            <person name="Ji P."/>
            <person name="Sakyi L.B."/>
            <person name="Cui X."/>
            <person name="Yuan T."/>
            <person name="Jiang B."/>
            <person name="Yang W."/>
            <person name="Lam T.T.-Y."/>
            <person name="Chang Q."/>
            <person name="Ding S."/>
            <person name="Wang X."/>
            <person name="Zhu J."/>
            <person name="Ruan X."/>
            <person name="Zhao L."/>
            <person name="Wei J."/>
            <person name="Que T."/>
            <person name="Du C."/>
            <person name="Cheng J."/>
            <person name="Dai P."/>
            <person name="Han X."/>
            <person name="Huang E."/>
            <person name="Gao Y."/>
            <person name="Liu J."/>
            <person name="Shao H."/>
            <person name="Ye R."/>
            <person name="Li L."/>
            <person name="Wei W."/>
            <person name="Wang X."/>
            <person name="Wang C."/>
            <person name="Huo Q."/>
            <person name="Li W."/>
            <person name="Guo W."/>
            <person name="Chen H."/>
            <person name="Chen S."/>
            <person name="Zhou L."/>
            <person name="Zhou L."/>
            <person name="Ni X."/>
            <person name="Tian J."/>
            <person name="Zhou Y."/>
            <person name="Sheng Y."/>
            <person name="Liu T."/>
            <person name="Pan Y."/>
            <person name="Xia L."/>
            <person name="Li J."/>
            <person name="Zhao F."/>
            <person name="Cao W."/>
        </authorList>
    </citation>
    <scope>NUCLEOTIDE SEQUENCE</scope>
    <source>
        <strain evidence="3">Rsan-2018</strain>
        <tissue evidence="3">Larvae</tissue>
    </source>
</reference>
<evidence type="ECO:0000256" key="1">
    <source>
        <dbReference type="SAM" id="MobiDB-lite"/>
    </source>
</evidence>
<dbReference type="InterPro" id="IPR000718">
    <property type="entry name" value="Peptidase_M13"/>
</dbReference>
<feature type="region of interest" description="Disordered" evidence="1">
    <location>
        <begin position="1"/>
        <end position="92"/>
    </location>
</feature>
<comment type="caution">
    <text evidence="3">The sequence shown here is derived from an EMBL/GenBank/DDBJ whole genome shotgun (WGS) entry which is preliminary data.</text>
</comment>
<proteinExistence type="predicted"/>
<reference evidence="3" key="1">
    <citation type="journal article" date="2020" name="Cell">
        <title>Large-Scale Comparative Analyses of Tick Genomes Elucidate Their Genetic Diversity and Vector Capacities.</title>
        <authorList>
            <consortium name="Tick Genome and Microbiome Consortium (TIGMIC)"/>
            <person name="Jia N."/>
            <person name="Wang J."/>
            <person name="Shi W."/>
            <person name="Du L."/>
            <person name="Sun Y."/>
            <person name="Zhan W."/>
            <person name="Jiang J.F."/>
            <person name="Wang Q."/>
            <person name="Zhang B."/>
            <person name="Ji P."/>
            <person name="Bell-Sakyi L."/>
            <person name="Cui X.M."/>
            <person name="Yuan T.T."/>
            <person name="Jiang B.G."/>
            <person name="Yang W.F."/>
            <person name="Lam T.T."/>
            <person name="Chang Q.C."/>
            <person name="Ding S.J."/>
            <person name="Wang X.J."/>
            <person name="Zhu J.G."/>
            <person name="Ruan X.D."/>
            <person name="Zhao L."/>
            <person name="Wei J.T."/>
            <person name="Ye R.Z."/>
            <person name="Que T.C."/>
            <person name="Du C.H."/>
            <person name="Zhou Y.H."/>
            <person name="Cheng J.X."/>
            <person name="Dai P.F."/>
            <person name="Guo W.B."/>
            <person name="Han X.H."/>
            <person name="Huang E.J."/>
            <person name="Li L.F."/>
            <person name="Wei W."/>
            <person name="Gao Y.C."/>
            <person name="Liu J.Z."/>
            <person name="Shao H.Z."/>
            <person name="Wang X."/>
            <person name="Wang C.C."/>
            <person name="Yang T.C."/>
            <person name="Huo Q.B."/>
            <person name="Li W."/>
            <person name="Chen H.Y."/>
            <person name="Chen S.E."/>
            <person name="Zhou L.G."/>
            <person name="Ni X.B."/>
            <person name="Tian J.H."/>
            <person name="Sheng Y."/>
            <person name="Liu T."/>
            <person name="Pan Y.S."/>
            <person name="Xia L.Y."/>
            <person name="Li J."/>
            <person name="Zhao F."/>
            <person name="Cao W.C."/>
        </authorList>
    </citation>
    <scope>NUCLEOTIDE SEQUENCE</scope>
    <source>
        <strain evidence="3">Rsan-2018</strain>
    </source>
</reference>
<name>A0A9D4PQZ0_RHISA</name>
<dbReference type="GO" id="GO:0004222">
    <property type="term" value="F:metalloendopeptidase activity"/>
    <property type="evidence" value="ECO:0007669"/>
    <property type="project" value="InterPro"/>
</dbReference>
<organism evidence="3 4">
    <name type="scientific">Rhipicephalus sanguineus</name>
    <name type="common">Brown dog tick</name>
    <name type="synonym">Ixodes sanguineus</name>
    <dbReference type="NCBI Taxonomy" id="34632"/>
    <lineage>
        <taxon>Eukaryota</taxon>
        <taxon>Metazoa</taxon>
        <taxon>Ecdysozoa</taxon>
        <taxon>Arthropoda</taxon>
        <taxon>Chelicerata</taxon>
        <taxon>Arachnida</taxon>
        <taxon>Acari</taxon>
        <taxon>Parasitiformes</taxon>
        <taxon>Ixodida</taxon>
        <taxon>Ixodoidea</taxon>
        <taxon>Ixodidae</taxon>
        <taxon>Rhipicephalinae</taxon>
        <taxon>Rhipicephalus</taxon>
        <taxon>Rhipicephalus</taxon>
    </lineage>
</organism>
<keyword evidence="4" id="KW-1185">Reference proteome</keyword>
<dbReference type="EMBL" id="JABSTV010001251">
    <property type="protein sequence ID" value="KAH7951258.1"/>
    <property type="molecule type" value="Genomic_DNA"/>
</dbReference>
<feature type="compositionally biased region" description="Basic and acidic residues" evidence="1">
    <location>
        <begin position="220"/>
        <end position="245"/>
    </location>
</feature>
<feature type="compositionally biased region" description="Basic and acidic residues" evidence="1">
    <location>
        <begin position="167"/>
        <end position="213"/>
    </location>
</feature>
<evidence type="ECO:0000313" key="3">
    <source>
        <dbReference type="EMBL" id="KAH7951258.1"/>
    </source>
</evidence>
<feature type="compositionally biased region" description="Basic and acidic residues" evidence="1">
    <location>
        <begin position="492"/>
        <end position="508"/>
    </location>
</feature>
<dbReference type="VEuPathDB" id="VectorBase:RSAN_031194"/>
<dbReference type="AlphaFoldDB" id="A0A9D4PQZ0"/>
<dbReference type="Pfam" id="PF01431">
    <property type="entry name" value="Peptidase_M13"/>
    <property type="match status" value="1"/>
</dbReference>
<feature type="compositionally biased region" description="Basic and acidic residues" evidence="1">
    <location>
        <begin position="271"/>
        <end position="284"/>
    </location>
</feature>
<feature type="region of interest" description="Disordered" evidence="1">
    <location>
        <begin position="452"/>
        <end position="535"/>
    </location>
</feature>
<dbReference type="GO" id="GO:0006508">
    <property type="term" value="P:proteolysis"/>
    <property type="evidence" value="ECO:0007669"/>
    <property type="project" value="InterPro"/>
</dbReference>
<protein>
    <recommendedName>
        <fullName evidence="2">Peptidase M13 C-terminal domain-containing protein</fullName>
    </recommendedName>
</protein>
<dbReference type="PROSITE" id="PS51885">
    <property type="entry name" value="NEPRILYSIN"/>
    <property type="match status" value="1"/>
</dbReference>
<accession>A0A9D4PQZ0</accession>
<feature type="compositionally biased region" description="Basic residues" evidence="1">
    <location>
        <begin position="1"/>
        <end position="38"/>
    </location>
</feature>
<feature type="compositionally biased region" description="Basic and acidic residues" evidence="1">
    <location>
        <begin position="133"/>
        <end position="160"/>
    </location>
</feature>
<dbReference type="Gene3D" id="3.40.390.10">
    <property type="entry name" value="Collagenase (Catalytic Domain)"/>
    <property type="match status" value="1"/>
</dbReference>
<feature type="compositionally biased region" description="Basic residues" evidence="1">
    <location>
        <begin position="460"/>
        <end position="469"/>
    </location>
</feature>
<feature type="domain" description="Peptidase M13 C-terminal" evidence="2">
    <location>
        <begin position="823"/>
        <end position="921"/>
    </location>
</feature>
<dbReference type="InterPro" id="IPR018497">
    <property type="entry name" value="Peptidase_M13_C"/>
</dbReference>
<evidence type="ECO:0000259" key="2">
    <source>
        <dbReference type="Pfam" id="PF01431"/>
    </source>
</evidence>
<dbReference type="Proteomes" id="UP000821837">
    <property type="component" value="Chromosome 5"/>
</dbReference>